<reference evidence="2" key="1">
    <citation type="submission" date="2017-05" db="UniProtKB">
        <authorList>
            <consortium name="EnsemblMetazoa"/>
        </authorList>
    </citation>
    <scope>IDENTIFICATION</scope>
</reference>
<dbReference type="GO" id="GO:0003676">
    <property type="term" value="F:nucleic acid binding"/>
    <property type="evidence" value="ECO:0007669"/>
    <property type="project" value="InterPro"/>
</dbReference>
<dbReference type="OrthoDB" id="10069349at2759"/>
<dbReference type="InterPro" id="IPR004875">
    <property type="entry name" value="DDE_SF_endonuclease_dom"/>
</dbReference>
<organism evidence="2">
    <name type="scientific">Amphimedon queenslandica</name>
    <name type="common">Sponge</name>
    <dbReference type="NCBI Taxonomy" id="400682"/>
    <lineage>
        <taxon>Eukaryota</taxon>
        <taxon>Metazoa</taxon>
        <taxon>Porifera</taxon>
        <taxon>Demospongiae</taxon>
        <taxon>Heteroscleromorpha</taxon>
        <taxon>Haplosclerida</taxon>
        <taxon>Niphatidae</taxon>
        <taxon>Amphimedon</taxon>
    </lineage>
</organism>
<accession>A0A1X7TTT4</accession>
<dbReference type="EnsemblMetazoa" id="Aqu2.1.18451_001">
    <property type="protein sequence ID" value="Aqu2.1.18451_001"/>
    <property type="gene ID" value="Aqu2.1.18451"/>
</dbReference>
<sequence length="145" mass="16520">MELFKGWFHDHFLKHAVSARPLLLLLDGHSTHYNPDVIRLAKQNDVIIITLVPHTTHEMQPLDTSVFALLKGHWRDVCHEFLQSNPGKVISKYQFSSLLSKAWFKSLNPTNIINGFKYSGIHVYPFNPEVALERIYPTSGPSNAA</sequence>
<evidence type="ECO:0000313" key="2">
    <source>
        <dbReference type="EnsemblMetazoa" id="Aqu2.1.18451_001"/>
    </source>
</evidence>
<proteinExistence type="predicted"/>
<name>A0A1X7TTT4_AMPQE</name>
<dbReference type="AlphaFoldDB" id="A0A1X7TTT4"/>
<dbReference type="eggNOG" id="ENOG502S2DF">
    <property type="taxonomic scope" value="Eukaryota"/>
</dbReference>
<evidence type="ECO:0000259" key="1">
    <source>
        <dbReference type="Pfam" id="PF03184"/>
    </source>
</evidence>
<feature type="domain" description="DDE-1" evidence="1">
    <location>
        <begin position="2"/>
        <end position="116"/>
    </location>
</feature>
<dbReference type="Pfam" id="PF03184">
    <property type="entry name" value="DDE_1"/>
    <property type="match status" value="1"/>
</dbReference>
<protein>
    <recommendedName>
        <fullName evidence="1">DDE-1 domain-containing protein</fullName>
    </recommendedName>
</protein>
<dbReference type="STRING" id="400682.A0A1X7TTT4"/>
<dbReference type="InParanoid" id="A0A1X7TTT4"/>